<evidence type="ECO:0000256" key="1">
    <source>
        <dbReference type="SAM" id="Phobius"/>
    </source>
</evidence>
<dbReference type="InterPro" id="IPR011055">
    <property type="entry name" value="Dup_hybrid_motif"/>
</dbReference>
<dbReference type="SMART" id="SM00257">
    <property type="entry name" value="LysM"/>
    <property type="match status" value="2"/>
</dbReference>
<dbReference type="InterPro" id="IPR018392">
    <property type="entry name" value="LysM"/>
</dbReference>
<dbReference type="CDD" id="cd12797">
    <property type="entry name" value="M23_peptidase"/>
    <property type="match status" value="1"/>
</dbReference>
<keyword evidence="1" id="KW-0812">Transmembrane</keyword>
<feature type="domain" description="LysM" evidence="2">
    <location>
        <begin position="149"/>
        <end position="192"/>
    </location>
</feature>
<proteinExistence type="predicted"/>
<keyword evidence="1" id="KW-0472">Membrane</keyword>
<evidence type="ECO:0000259" key="2">
    <source>
        <dbReference type="PROSITE" id="PS51782"/>
    </source>
</evidence>
<accession>A0A1G2MEJ9</accession>
<comment type="caution">
    <text evidence="3">The sequence shown here is derived from an EMBL/GenBank/DDBJ whole genome shotgun (WGS) entry which is preliminary data.</text>
</comment>
<dbReference type="InterPro" id="IPR050570">
    <property type="entry name" value="Cell_wall_metabolism_enzyme"/>
</dbReference>
<dbReference type="InterPro" id="IPR036779">
    <property type="entry name" value="LysM_dom_sf"/>
</dbReference>
<dbReference type="PANTHER" id="PTHR21666:SF270">
    <property type="entry name" value="MUREIN HYDROLASE ACTIVATOR ENVC"/>
    <property type="match status" value="1"/>
</dbReference>
<feature type="transmembrane region" description="Helical" evidence="1">
    <location>
        <begin position="54"/>
        <end position="82"/>
    </location>
</feature>
<reference evidence="3 4" key="1">
    <citation type="journal article" date="2016" name="Nat. Commun.">
        <title>Thousands of microbial genomes shed light on interconnected biogeochemical processes in an aquifer system.</title>
        <authorList>
            <person name="Anantharaman K."/>
            <person name="Brown C.T."/>
            <person name="Hug L.A."/>
            <person name="Sharon I."/>
            <person name="Castelle C.J."/>
            <person name="Probst A.J."/>
            <person name="Thomas B.C."/>
            <person name="Singh A."/>
            <person name="Wilkins M.J."/>
            <person name="Karaoz U."/>
            <person name="Brodie E.L."/>
            <person name="Williams K.H."/>
            <person name="Hubbard S.S."/>
            <person name="Banfield J.F."/>
        </authorList>
    </citation>
    <scope>NUCLEOTIDE SEQUENCE [LARGE SCALE GENOMIC DNA]</scope>
</reference>
<dbReference type="SUPFAM" id="SSF51261">
    <property type="entry name" value="Duplicated hybrid motif"/>
    <property type="match status" value="1"/>
</dbReference>
<evidence type="ECO:0000313" key="4">
    <source>
        <dbReference type="Proteomes" id="UP000176493"/>
    </source>
</evidence>
<dbReference type="Pfam" id="PF01551">
    <property type="entry name" value="Peptidase_M23"/>
    <property type="match status" value="1"/>
</dbReference>
<dbReference type="Pfam" id="PF01476">
    <property type="entry name" value="LysM"/>
    <property type="match status" value="2"/>
</dbReference>
<dbReference type="Gene3D" id="2.70.70.10">
    <property type="entry name" value="Glucose Permease (Domain IIA)"/>
    <property type="match status" value="1"/>
</dbReference>
<keyword evidence="1" id="KW-1133">Transmembrane helix</keyword>
<dbReference type="Proteomes" id="UP000176493">
    <property type="component" value="Unassembled WGS sequence"/>
</dbReference>
<protein>
    <recommendedName>
        <fullName evidence="2">LysM domain-containing protein</fullName>
    </recommendedName>
</protein>
<gene>
    <name evidence="3" type="ORF">A2W52_00775</name>
</gene>
<sequence length="381" mass="39937">MLWWRDQLLKSSPVGLSVISEPINNNLYTRGQRGTKSLVRFFSLKQSRMASHPLALLFVSGLFLLPLGARASVLSFITGFFAGKAEAEVASPVINSQNVWLLSAALNPDPNPGKGGGDITVVGSVALLSETGPAGTLADIEENQSSNISIYVVRKGDTLSAIAKMFGVTTNTVAWANNIRGGVIHEGETLIILPISGVRHSVQKGDTLRSIARKYKADVTEIAEYNHLTEESALAVGDIVLVPDGEVAALPSAGRPAAIRGASGPNLDGYYLRPLIGGRKTQGLHGYNGVDIASYTGAPVLASAAGSVIIARSSGWNGGYGNYIVISHQNGTQTLYAHLSGVAVSAGENVIRGGIIGYVGSTGRSTGPHLHFEVRGARNPF</sequence>
<dbReference type="AlphaFoldDB" id="A0A1G2MEJ9"/>
<dbReference type="PROSITE" id="PS51782">
    <property type="entry name" value="LYSM"/>
    <property type="match status" value="2"/>
</dbReference>
<feature type="domain" description="LysM" evidence="2">
    <location>
        <begin position="198"/>
        <end position="242"/>
    </location>
</feature>
<organism evidence="3 4">
    <name type="scientific">Candidatus Taylorbacteria bacterium RIFCSPHIGHO2_02_49_25</name>
    <dbReference type="NCBI Taxonomy" id="1802305"/>
    <lineage>
        <taxon>Bacteria</taxon>
        <taxon>Candidatus Tayloriibacteriota</taxon>
    </lineage>
</organism>
<dbReference type="PANTHER" id="PTHR21666">
    <property type="entry name" value="PEPTIDASE-RELATED"/>
    <property type="match status" value="1"/>
</dbReference>
<evidence type="ECO:0000313" key="3">
    <source>
        <dbReference type="EMBL" id="OHA22297.1"/>
    </source>
</evidence>
<name>A0A1G2MEJ9_9BACT</name>
<dbReference type="Gene3D" id="3.10.350.10">
    <property type="entry name" value="LysM domain"/>
    <property type="match status" value="2"/>
</dbReference>
<dbReference type="InterPro" id="IPR016047">
    <property type="entry name" value="M23ase_b-sheet_dom"/>
</dbReference>
<dbReference type="CDD" id="cd00118">
    <property type="entry name" value="LysM"/>
    <property type="match status" value="2"/>
</dbReference>
<dbReference type="EMBL" id="MHRJ01000027">
    <property type="protein sequence ID" value="OHA22297.1"/>
    <property type="molecule type" value="Genomic_DNA"/>
</dbReference>
<dbReference type="GO" id="GO:0004222">
    <property type="term" value="F:metalloendopeptidase activity"/>
    <property type="evidence" value="ECO:0007669"/>
    <property type="project" value="TreeGrafter"/>
</dbReference>